<gene>
    <name evidence="5" type="ORF">H9826_00690</name>
</gene>
<evidence type="ECO:0000256" key="3">
    <source>
        <dbReference type="ARBA" id="ARBA00023004"/>
    </source>
</evidence>
<proteinExistence type="inferred from homology"/>
<dbReference type="GO" id="GO:0046872">
    <property type="term" value="F:metal ion binding"/>
    <property type="evidence" value="ECO:0007669"/>
    <property type="project" value="UniProtKB-KW"/>
</dbReference>
<dbReference type="Proteomes" id="UP000886824">
    <property type="component" value="Unassembled WGS sequence"/>
</dbReference>
<dbReference type="AlphaFoldDB" id="A0A9D2CC48"/>
<accession>A0A9D2CC48</accession>
<reference evidence="5" key="2">
    <citation type="submission" date="2021-04" db="EMBL/GenBank/DDBJ databases">
        <authorList>
            <person name="Gilroy R."/>
        </authorList>
    </citation>
    <scope>NUCLEOTIDE SEQUENCE</scope>
    <source>
        <strain evidence="5">CHK33-7979</strain>
    </source>
</reference>
<protein>
    <submittedName>
        <fullName evidence="5">Hemerythrin family protein</fullName>
    </submittedName>
</protein>
<dbReference type="Pfam" id="PF01814">
    <property type="entry name" value="Hemerythrin"/>
    <property type="match status" value="1"/>
</dbReference>
<dbReference type="NCBIfam" id="TIGR02481">
    <property type="entry name" value="hemeryth_dom"/>
    <property type="match status" value="1"/>
</dbReference>
<dbReference type="CDD" id="cd12107">
    <property type="entry name" value="Hemerythrin"/>
    <property type="match status" value="1"/>
</dbReference>
<evidence type="ECO:0000259" key="4">
    <source>
        <dbReference type="Pfam" id="PF01814"/>
    </source>
</evidence>
<sequence length="132" mass="14902">MRYELTEDLITGNTLIDSEHKQLFDAINALLDACASGKGRDQIMRTVDFLNGYVGRHFSDEERLQVTSKYPNYPSHKTFHDGYKRQLQQTTQELLADGATVKSLGKLNQVAGVLLSHIRTEDRKLAKHLKGA</sequence>
<evidence type="ECO:0000313" key="6">
    <source>
        <dbReference type="Proteomes" id="UP000886824"/>
    </source>
</evidence>
<evidence type="ECO:0000313" key="5">
    <source>
        <dbReference type="EMBL" id="HIY72476.1"/>
    </source>
</evidence>
<dbReference type="InterPro" id="IPR012312">
    <property type="entry name" value="Hemerythrin-like"/>
</dbReference>
<dbReference type="Gene3D" id="1.20.120.50">
    <property type="entry name" value="Hemerythrin-like"/>
    <property type="match status" value="1"/>
</dbReference>
<comment type="caution">
    <text evidence="5">The sequence shown here is derived from an EMBL/GenBank/DDBJ whole genome shotgun (WGS) entry which is preliminary data.</text>
</comment>
<dbReference type="EMBL" id="DXCX01000011">
    <property type="protein sequence ID" value="HIY72476.1"/>
    <property type="molecule type" value="Genomic_DNA"/>
</dbReference>
<dbReference type="InterPro" id="IPR012827">
    <property type="entry name" value="Hemerythrin_metal-bd"/>
</dbReference>
<evidence type="ECO:0000256" key="1">
    <source>
        <dbReference type="ARBA" id="ARBA00010587"/>
    </source>
</evidence>
<keyword evidence="3" id="KW-0408">Iron</keyword>
<feature type="domain" description="Hemerythrin-like" evidence="4">
    <location>
        <begin position="12"/>
        <end position="127"/>
    </location>
</feature>
<reference evidence="5" key="1">
    <citation type="journal article" date="2021" name="PeerJ">
        <title>Extensive microbial diversity within the chicken gut microbiome revealed by metagenomics and culture.</title>
        <authorList>
            <person name="Gilroy R."/>
            <person name="Ravi A."/>
            <person name="Getino M."/>
            <person name="Pursley I."/>
            <person name="Horton D.L."/>
            <person name="Alikhan N.F."/>
            <person name="Baker D."/>
            <person name="Gharbi K."/>
            <person name="Hall N."/>
            <person name="Watson M."/>
            <person name="Adriaenssens E.M."/>
            <person name="Foster-Nyarko E."/>
            <person name="Jarju S."/>
            <person name="Secka A."/>
            <person name="Antonio M."/>
            <person name="Oren A."/>
            <person name="Chaudhuri R.R."/>
            <person name="La Ragione R."/>
            <person name="Hildebrand F."/>
            <person name="Pallen M.J."/>
        </authorList>
    </citation>
    <scope>NUCLEOTIDE SEQUENCE</scope>
    <source>
        <strain evidence="5">CHK33-7979</strain>
    </source>
</reference>
<comment type="similarity">
    <text evidence="1">Belongs to the hemerythrin family.</text>
</comment>
<dbReference type="InterPro" id="IPR035938">
    <property type="entry name" value="Hemerythrin-like_sf"/>
</dbReference>
<dbReference type="SUPFAM" id="SSF47188">
    <property type="entry name" value="Hemerythrin-like"/>
    <property type="match status" value="1"/>
</dbReference>
<dbReference type="PANTHER" id="PTHR37164">
    <property type="entry name" value="BACTERIOHEMERYTHRIN"/>
    <property type="match status" value="1"/>
</dbReference>
<keyword evidence="2" id="KW-0479">Metal-binding</keyword>
<name>A0A9D2CC48_9FIRM</name>
<dbReference type="InterPro" id="IPR050669">
    <property type="entry name" value="Hemerythrin"/>
</dbReference>
<organism evidence="5 6">
    <name type="scientific">Candidatus Intestinimonas merdavium</name>
    <dbReference type="NCBI Taxonomy" id="2838622"/>
    <lineage>
        <taxon>Bacteria</taxon>
        <taxon>Bacillati</taxon>
        <taxon>Bacillota</taxon>
        <taxon>Clostridia</taxon>
        <taxon>Eubacteriales</taxon>
        <taxon>Intestinimonas</taxon>
    </lineage>
</organism>
<dbReference type="PANTHER" id="PTHR37164:SF1">
    <property type="entry name" value="BACTERIOHEMERYTHRIN"/>
    <property type="match status" value="1"/>
</dbReference>
<evidence type="ECO:0000256" key="2">
    <source>
        <dbReference type="ARBA" id="ARBA00022723"/>
    </source>
</evidence>